<evidence type="ECO:0000259" key="1">
    <source>
        <dbReference type="PROSITE" id="PS51725"/>
    </source>
</evidence>
<protein>
    <submittedName>
        <fullName evidence="2">Antibiotic biosynthesis monooxygenase</fullName>
    </submittedName>
</protein>
<dbReference type="InterPro" id="IPR007138">
    <property type="entry name" value="ABM_dom"/>
</dbReference>
<reference evidence="2 3" key="1">
    <citation type="submission" date="2022-03" db="EMBL/GenBank/DDBJ databases">
        <authorList>
            <person name="He Y."/>
        </authorList>
    </citation>
    <scope>NUCLEOTIDE SEQUENCE [LARGE SCALE GENOMIC DNA]</scope>
    <source>
        <strain evidence="2 3">TK19116</strain>
    </source>
</reference>
<dbReference type="PANTHER" id="PTHR33336:SF1">
    <property type="entry name" value="(4S)-4-HYDROXY-5-PHOSPHONOOXYPENTANE-2,3-DIONE ISOMERASE"/>
    <property type="match status" value="1"/>
</dbReference>
<dbReference type="Pfam" id="PF03992">
    <property type="entry name" value="ABM"/>
    <property type="match status" value="1"/>
</dbReference>
<dbReference type="SUPFAM" id="SSF54909">
    <property type="entry name" value="Dimeric alpha+beta barrel"/>
    <property type="match status" value="1"/>
</dbReference>
<dbReference type="Proteomes" id="UP001203945">
    <property type="component" value="Unassembled WGS sequence"/>
</dbReference>
<dbReference type="RefSeq" id="WP_255330298.1">
    <property type="nucleotide sequence ID" value="NZ_JAKZEU010000004.1"/>
</dbReference>
<dbReference type="Gene3D" id="3.30.70.100">
    <property type="match status" value="1"/>
</dbReference>
<comment type="caution">
    <text evidence="2">The sequence shown here is derived from an EMBL/GenBank/DDBJ whole genome shotgun (WGS) entry which is preliminary data.</text>
</comment>
<keyword evidence="2" id="KW-0560">Oxidoreductase</keyword>
<feature type="domain" description="ABM" evidence="1">
    <location>
        <begin position="2"/>
        <end position="91"/>
    </location>
</feature>
<dbReference type="PROSITE" id="PS51725">
    <property type="entry name" value="ABM"/>
    <property type="match status" value="1"/>
</dbReference>
<keyword evidence="3" id="KW-1185">Reference proteome</keyword>
<keyword evidence="2" id="KW-0503">Monooxygenase</keyword>
<sequence>MHVVTVTFTLHPGARTGFLSLMLDNARQSMALEPGCRRFDVCEDPADPDRIFLYELYDDAAAFADHKTRPHYRDFTEATATMIADKRVATLTLIDPDGEPA</sequence>
<dbReference type="PANTHER" id="PTHR33336">
    <property type="entry name" value="QUINOL MONOOXYGENASE YGIN-RELATED"/>
    <property type="match status" value="1"/>
</dbReference>
<dbReference type="InterPro" id="IPR050744">
    <property type="entry name" value="AI-2_Isomerase_LsrG"/>
</dbReference>
<proteinExistence type="predicted"/>
<evidence type="ECO:0000313" key="3">
    <source>
        <dbReference type="Proteomes" id="UP001203945"/>
    </source>
</evidence>
<name>A0ABT1MWP6_9RHOB</name>
<gene>
    <name evidence="2" type="ORF">MLD63_12770</name>
</gene>
<organism evidence="2 3">
    <name type="scientific">Paracoccus albicereus</name>
    <dbReference type="NCBI Taxonomy" id="2922394"/>
    <lineage>
        <taxon>Bacteria</taxon>
        <taxon>Pseudomonadati</taxon>
        <taxon>Pseudomonadota</taxon>
        <taxon>Alphaproteobacteria</taxon>
        <taxon>Rhodobacterales</taxon>
        <taxon>Paracoccaceae</taxon>
        <taxon>Paracoccus</taxon>
    </lineage>
</organism>
<dbReference type="EMBL" id="JAKZEU010000004">
    <property type="protein sequence ID" value="MCQ0971296.1"/>
    <property type="molecule type" value="Genomic_DNA"/>
</dbReference>
<dbReference type="GO" id="GO:0004497">
    <property type="term" value="F:monooxygenase activity"/>
    <property type="evidence" value="ECO:0007669"/>
    <property type="project" value="UniProtKB-KW"/>
</dbReference>
<evidence type="ECO:0000313" key="2">
    <source>
        <dbReference type="EMBL" id="MCQ0971296.1"/>
    </source>
</evidence>
<dbReference type="InterPro" id="IPR011008">
    <property type="entry name" value="Dimeric_a/b-barrel"/>
</dbReference>
<accession>A0ABT1MWP6</accession>